<feature type="chain" id="PRO_5015612208" evidence="1">
    <location>
        <begin position="24"/>
        <end position="234"/>
    </location>
</feature>
<evidence type="ECO:0000313" key="2">
    <source>
        <dbReference type="EMBL" id="PSW04679.1"/>
    </source>
</evidence>
<dbReference type="InterPro" id="IPR007497">
    <property type="entry name" value="SIMPL/DUF541"/>
</dbReference>
<dbReference type="GO" id="GO:0006974">
    <property type="term" value="P:DNA damage response"/>
    <property type="evidence" value="ECO:0007669"/>
    <property type="project" value="TreeGrafter"/>
</dbReference>
<keyword evidence="1" id="KW-0732">Signal</keyword>
<dbReference type="Proteomes" id="UP000240904">
    <property type="component" value="Unassembled WGS sequence"/>
</dbReference>
<protein>
    <submittedName>
        <fullName evidence="2">Oxidative stress defense protein</fullName>
    </submittedName>
</protein>
<comment type="caution">
    <text evidence="2">The sequence shown here is derived from an EMBL/GenBank/DDBJ whole genome shotgun (WGS) entry which is preliminary data.</text>
</comment>
<feature type="signal peptide" evidence="1">
    <location>
        <begin position="1"/>
        <end position="23"/>
    </location>
</feature>
<dbReference type="Pfam" id="PF04402">
    <property type="entry name" value="SIMPL"/>
    <property type="match status" value="1"/>
</dbReference>
<dbReference type="AlphaFoldDB" id="A0A2T3MXV3"/>
<keyword evidence="3" id="KW-1185">Reference proteome</keyword>
<evidence type="ECO:0000313" key="3">
    <source>
        <dbReference type="Proteomes" id="UP000240904"/>
    </source>
</evidence>
<accession>A0A2T3MXV3</accession>
<dbReference type="Gene3D" id="3.30.70.2970">
    <property type="entry name" value="Protein of unknown function (DUF541), domain 2"/>
    <property type="match status" value="1"/>
</dbReference>
<reference evidence="2 3" key="1">
    <citation type="submission" date="2018-03" db="EMBL/GenBank/DDBJ databases">
        <title>Whole genome sequencing of Histamine producing bacteria.</title>
        <authorList>
            <person name="Butler K."/>
        </authorList>
    </citation>
    <scope>NUCLEOTIDE SEQUENCE [LARGE SCALE GENOMIC DNA]</scope>
    <source>
        <strain evidence="2 3">DSM 16190</strain>
    </source>
</reference>
<proteinExistence type="predicted"/>
<dbReference type="OrthoDB" id="5985609at2"/>
<dbReference type="InterPro" id="IPR052022">
    <property type="entry name" value="26kDa_periplasmic_antigen"/>
</dbReference>
<evidence type="ECO:0000256" key="1">
    <source>
        <dbReference type="SAM" id="SignalP"/>
    </source>
</evidence>
<dbReference type="PANTHER" id="PTHR34387:SF1">
    <property type="entry name" value="PERIPLASMIC IMMUNOGENIC PROTEIN"/>
    <property type="match status" value="1"/>
</dbReference>
<gene>
    <name evidence="2" type="ORF">C9I89_12945</name>
</gene>
<dbReference type="PANTHER" id="PTHR34387">
    <property type="entry name" value="SLR1258 PROTEIN"/>
    <property type="match status" value="1"/>
</dbReference>
<dbReference type="EMBL" id="PYMC01000008">
    <property type="protein sequence ID" value="PSW04679.1"/>
    <property type="molecule type" value="Genomic_DNA"/>
</dbReference>
<dbReference type="NCBIfam" id="NF008299">
    <property type="entry name" value="PRK11087.1"/>
    <property type="match status" value="1"/>
</dbReference>
<name>A0A2T3MXV3_9GAMM</name>
<sequence>MKKHLLAVVLVGASSLISAEVMAADVAFPHLETTGMGEVMAQPDMAVFSVEVVETRQTAKEAKLAVDKAVTAFNERLKRQGVERTDIMSANITLHPQYHYPKDKQPELTGYRASRHITVTVKLLEKLNEYLDGALGDGINRINHIELKVSNEAEFIEQARQAAIKDAQEKAESLAKGFGENIEGVWKITYHAASPRPEMMRAMAMDVGGETAATYQDAQITIRDRVEVVFKLEE</sequence>
<organism evidence="2 3">
    <name type="scientific">Photobacterium lipolyticum</name>
    <dbReference type="NCBI Taxonomy" id="266810"/>
    <lineage>
        <taxon>Bacteria</taxon>
        <taxon>Pseudomonadati</taxon>
        <taxon>Pseudomonadota</taxon>
        <taxon>Gammaproteobacteria</taxon>
        <taxon>Vibrionales</taxon>
        <taxon>Vibrionaceae</taxon>
        <taxon>Photobacterium</taxon>
    </lineage>
</organism>
<dbReference type="Gene3D" id="3.30.110.170">
    <property type="entry name" value="Protein of unknown function (DUF541), domain 1"/>
    <property type="match status" value="1"/>
</dbReference>
<dbReference type="RefSeq" id="WP_107283759.1">
    <property type="nucleotide sequence ID" value="NZ_PYMC01000008.1"/>
</dbReference>